<evidence type="ECO:0000256" key="6">
    <source>
        <dbReference type="HAMAP-Rule" id="MF_00519"/>
    </source>
</evidence>
<dbReference type="InterPro" id="IPR038583">
    <property type="entry name" value="AraA_N_sf"/>
</dbReference>
<evidence type="ECO:0000256" key="2">
    <source>
        <dbReference type="ARBA" id="ARBA00022935"/>
    </source>
</evidence>
<keyword evidence="2 6" id="KW-0054">Arabinose catabolism</keyword>
<keyword evidence="1 6" id="KW-0479">Metal-binding</keyword>
<dbReference type="Pfam" id="PF11762">
    <property type="entry name" value="Arabinose_Iso_C"/>
    <property type="match status" value="1"/>
</dbReference>
<organism evidence="10 11">
    <name type="scientific">Bifidobacterium gallicum DSM 20093 = LMG 11596</name>
    <dbReference type="NCBI Taxonomy" id="561180"/>
    <lineage>
        <taxon>Bacteria</taxon>
        <taxon>Bacillati</taxon>
        <taxon>Actinomycetota</taxon>
        <taxon>Actinomycetes</taxon>
        <taxon>Bifidobacteriales</taxon>
        <taxon>Bifidobacteriaceae</taxon>
        <taxon>Bifidobacterium</taxon>
    </lineage>
</organism>
<evidence type="ECO:0000256" key="4">
    <source>
        <dbReference type="ARBA" id="ARBA00023235"/>
    </source>
</evidence>
<feature type="domain" description="L-arabinose isomerase C-terminal" evidence="8">
    <location>
        <begin position="343"/>
        <end position="488"/>
    </location>
</feature>
<dbReference type="eggNOG" id="COG2160">
    <property type="taxonomic scope" value="Bacteria"/>
</dbReference>
<dbReference type="Pfam" id="PF24856">
    <property type="entry name" value="AraA_central"/>
    <property type="match status" value="1"/>
</dbReference>
<feature type="binding site" evidence="6">
    <location>
        <position position="321"/>
    </location>
    <ligand>
        <name>Mn(2+)</name>
        <dbReference type="ChEBI" id="CHEBI:29035"/>
    </ligand>
</feature>
<dbReference type="InterPro" id="IPR009015">
    <property type="entry name" value="Fucose_isomerase_N/cen_sf"/>
</dbReference>
<reference evidence="10 11" key="1">
    <citation type="submission" date="2009-11" db="EMBL/GenBank/DDBJ databases">
        <authorList>
            <person name="Weinstock G."/>
            <person name="Sodergren E."/>
            <person name="Clifton S."/>
            <person name="Fulton L."/>
            <person name="Fulton B."/>
            <person name="Courtney L."/>
            <person name="Fronick C."/>
            <person name="Harrison M."/>
            <person name="Strong C."/>
            <person name="Farmer C."/>
            <person name="Delahaunty K."/>
            <person name="Markovic C."/>
            <person name="Hall O."/>
            <person name="Minx P."/>
            <person name="Tomlinson C."/>
            <person name="Mitreva M."/>
            <person name="Nelson J."/>
            <person name="Hou S."/>
            <person name="Wollam A."/>
            <person name="Pepin K.H."/>
            <person name="Johnson M."/>
            <person name="Bhonagiri V."/>
            <person name="Nash W.E."/>
            <person name="Warren W."/>
            <person name="Chinwalla A."/>
            <person name="Mardis E.R."/>
            <person name="Wilson R.K."/>
        </authorList>
    </citation>
    <scope>NUCLEOTIDE SEQUENCE [LARGE SCALE GENOMIC DNA]</scope>
    <source>
        <strain evidence="10 11">DSM 20093</strain>
    </source>
</reference>
<keyword evidence="5 6" id="KW-0119">Carbohydrate metabolism</keyword>
<dbReference type="PIRSF" id="PIRSF001478">
    <property type="entry name" value="L-ara_isomerase"/>
    <property type="match status" value="1"/>
</dbReference>
<comment type="function">
    <text evidence="6">Catalyzes the conversion of L-arabinose to L-ribulose.</text>
</comment>
<keyword evidence="3 6" id="KW-0464">Manganese</keyword>
<dbReference type="Proteomes" id="UP000003656">
    <property type="component" value="Unassembled WGS sequence"/>
</dbReference>
<dbReference type="GO" id="GO:0019569">
    <property type="term" value="P:L-arabinose catabolic process to D-xylulose 5-phosphate"/>
    <property type="evidence" value="ECO:0007669"/>
    <property type="project" value="UniProtKB-UniRule"/>
</dbReference>
<protein>
    <recommendedName>
        <fullName evidence="6">L-arabinose isomerase</fullName>
        <ecNumber evidence="6">5.3.1.4</ecNumber>
    </recommendedName>
</protein>
<dbReference type="Pfam" id="PF02610">
    <property type="entry name" value="AraA_N"/>
    <property type="match status" value="1"/>
</dbReference>
<dbReference type="UniPathway" id="UPA00145">
    <property type="reaction ID" value="UER00565"/>
</dbReference>
<comment type="cofactor">
    <cofactor evidence="6">
        <name>Mn(2+)</name>
        <dbReference type="ChEBI" id="CHEBI:29035"/>
    </cofactor>
    <text evidence="6">Binds 1 Mn(2+) ion per subunit.</text>
</comment>
<dbReference type="NCBIfam" id="NF002795">
    <property type="entry name" value="PRK02929.1"/>
    <property type="match status" value="1"/>
</dbReference>
<gene>
    <name evidence="6 10" type="primary">araA</name>
    <name evidence="10" type="ORF">BIFGAL_04282</name>
</gene>
<dbReference type="SUPFAM" id="SSF50443">
    <property type="entry name" value="FucI/AraA C-terminal domain-like"/>
    <property type="match status" value="1"/>
</dbReference>
<comment type="similarity">
    <text evidence="6">Belongs to the arabinose isomerase family.</text>
</comment>
<feature type="binding site" evidence="6">
    <location>
        <position position="365"/>
    </location>
    <ligand>
        <name>Mn(2+)</name>
        <dbReference type="ChEBI" id="CHEBI:29035"/>
    </ligand>
</feature>
<evidence type="ECO:0000256" key="5">
    <source>
        <dbReference type="ARBA" id="ARBA00023277"/>
    </source>
</evidence>
<dbReference type="GO" id="GO:0008733">
    <property type="term" value="F:L-arabinose isomerase activity"/>
    <property type="evidence" value="ECO:0007669"/>
    <property type="project" value="UniProtKB-UniRule"/>
</dbReference>
<keyword evidence="4 6" id="KW-0413">Isomerase</keyword>
<dbReference type="GO" id="GO:0005829">
    <property type="term" value="C:cytosol"/>
    <property type="evidence" value="ECO:0007669"/>
    <property type="project" value="TreeGrafter"/>
</dbReference>
<evidence type="ECO:0000313" key="10">
    <source>
        <dbReference type="EMBL" id="EFA22187.1"/>
    </source>
</evidence>
<dbReference type="STRING" id="561180.BIFGAL_04282"/>
<dbReference type="EC" id="5.3.1.4" evidence="6"/>
<name>D1NWM8_9BIFI</name>
<comment type="caution">
    <text evidence="10">The sequence shown here is derived from an EMBL/GenBank/DDBJ whole genome shotgun (WGS) entry which is preliminary data.</text>
</comment>
<dbReference type="Gene3D" id="3.40.50.10940">
    <property type="match status" value="1"/>
</dbReference>
<dbReference type="PANTHER" id="PTHR38464:SF1">
    <property type="entry name" value="L-ARABINOSE ISOMERASE"/>
    <property type="match status" value="1"/>
</dbReference>
<dbReference type="InterPro" id="IPR055390">
    <property type="entry name" value="AraA_central"/>
</dbReference>
<evidence type="ECO:0000256" key="1">
    <source>
        <dbReference type="ARBA" id="ARBA00022723"/>
    </source>
</evidence>
<feature type="binding site" evidence="6">
    <location>
        <position position="466"/>
    </location>
    <ligand>
        <name>Mn(2+)</name>
        <dbReference type="ChEBI" id="CHEBI:29035"/>
    </ligand>
</feature>
<evidence type="ECO:0000256" key="3">
    <source>
        <dbReference type="ARBA" id="ARBA00023211"/>
    </source>
</evidence>
<dbReference type="InterPro" id="IPR003762">
    <property type="entry name" value="Lara_isomerase"/>
</dbReference>
<dbReference type="EMBL" id="ABXB03000005">
    <property type="protein sequence ID" value="EFA22187.1"/>
    <property type="molecule type" value="Genomic_DNA"/>
</dbReference>
<evidence type="ECO:0000259" key="8">
    <source>
        <dbReference type="Pfam" id="PF11762"/>
    </source>
</evidence>
<dbReference type="InterPro" id="IPR024664">
    <property type="entry name" value="Ara_Isoase_C"/>
</dbReference>
<dbReference type="SUPFAM" id="SSF53743">
    <property type="entry name" value="FucI/AraA N-terminal and middle domains"/>
    <property type="match status" value="1"/>
</dbReference>
<comment type="pathway">
    <text evidence="6">Carbohydrate degradation; L-arabinose degradation via L-ribulose; D-xylulose 5-phosphate from L-arabinose (bacterial route): step 1/3.</text>
</comment>
<dbReference type="AlphaFoldDB" id="D1NWM8"/>
<proteinExistence type="inferred from homology"/>
<accession>D1NWM8</accession>
<feature type="binding site" evidence="6">
    <location>
        <position position="348"/>
    </location>
    <ligand>
        <name>Mn(2+)</name>
        <dbReference type="ChEBI" id="CHEBI:29035"/>
    </ligand>
</feature>
<evidence type="ECO:0000259" key="7">
    <source>
        <dbReference type="Pfam" id="PF02610"/>
    </source>
</evidence>
<dbReference type="PANTHER" id="PTHR38464">
    <property type="entry name" value="L-ARABINOSE ISOMERASE"/>
    <property type="match status" value="1"/>
</dbReference>
<feature type="domain" description="L-arabinose isomerase N-terminal" evidence="7">
    <location>
        <begin position="22"/>
        <end position="186"/>
    </location>
</feature>
<feature type="domain" description="L-arabinose isomerase central" evidence="9">
    <location>
        <begin position="191"/>
        <end position="338"/>
    </location>
</feature>
<evidence type="ECO:0000313" key="11">
    <source>
        <dbReference type="Proteomes" id="UP000003656"/>
    </source>
</evidence>
<dbReference type="GO" id="GO:0030145">
    <property type="term" value="F:manganese ion binding"/>
    <property type="evidence" value="ECO:0007669"/>
    <property type="project" value="UniProtKB-UniRule"/>
</dbReference>
<dbReference type="InterPro" id="IPR004216">
    <property type="entry name" value="Fuc/Ara_isomerase_C"/>
</dbReference>
<evidence type="ECO:0000259" key="9">
    <source>
        <dbReference type="Pfam" id="PF24856"/>
    </source>
</evidence>
<sequence>MRTVGIAKDIIMAMDNPFEGKEIWFGVGSQDLYGEEALRQVAEQSTQIVDALNASGLIPVTLVLKPTLKSSDGVRQFMIDASANERCIGVITWMHTFSPAKMWIRGLELLKKPLLQLNTQHHLEIPWETIDMDFMNLNQAAHGDREYGYIVSRLGIARKIVVGHYTDPQVARKIGVWARACAGWDASTHMKVMRWGDNMRNVAVTEGDKTEAERVFGASINTWSVNELVAAYEAVPETQVDELIADYQAKYDVAPNLLDPSKDYESLRIAAREEAAMVNMMRANGCTAGVDNFEDLGSLPQLPGVGPQRFPSEYGFGFSAEGDWKTAVLVRIGAVMGYGLEGGASLMEDYSYNLTPGNEMIMGAHMLEVSPSLGTIDKPKLEIHPLGIGGKADPVRLVFTVKPKKNAVVVSMADMRERFRLLLNVVDVVEPLGSLEQLPCARALWKPEPSLDVSAECWLMAGGSHHTCMTTSVGREAWEDFARIAGVELAQIDADTTPRAFERELQLQDIVHRLDNRH</sequence>
<dbReference type="InterPro" id="IPR055389">
    <property type="entry name" value="AraA_N"/>
</dbReference>
<comment type="catalytic activity">
    <reaction evidence="6">
        <text>beta-L-arabinopyranose = L-ribulose</text>
        <dbReference type="Rhea" id="RHEA:14821"/>
        <dbReference type="ChEBI" id="CHEBI:16880"/>
        <dbReference type="ChEBI" id="CHEBI:40886"/>
        <dbReference type="EC" id="5.3.1.4"/>
    </reaction>
</comment>
<dbReference type="HAMAP" id="MF_00519">
    <property type="entry name" value="Arabinose_Isome"/>
    <property type="match status" value="1"/>
</dbReference>